<accession>A0A7K3M3T7</accession>
<gene>
    <name evidence="3" type="ORF">F7O44_12965</name>
</gene>
<dbReference type="InterPro" id="IPR024498">
    <property type="entry name" value="DUF2786"/>
</dbReference>
<evidence type="ECO:0000256" key="1">
    <source>
        <dbReference type="SAM" id="MobiDB-lite"/>
    </source>
</evidence>
<dbReference type="EMBL" id="WLZY01000004">
    <property type="protein sequence ID" value="NDL57983.1"/>
    <property type="molecule type" value="Genomic_DNA"/>
</dbReference>
<dbReference type="Pfam" id="PF10979">
    <property type="entry name" value="DUF2786"/>
    <property type="match status" value="1"/>
</dbReference>
<feature type="domain" description="DUF2786" evidence="2">
    <location>
        <begin position="208"/>
        <end position="246"/>
    </location>
</feature>
<keyword evidence="4" id="KW-1185">Reference proteome</keyword>
<feature type="compositionally biased region" description="Polar residues" evidence="1">
    <location>
        <begin position="12"/>
        <end position="21"/>
    </location>
</feature>
<name>A0A7K3M3T7_9ACTN</name>
<sequence>MVQDLSDPCLSDNHSGRTPSMTERPHTESVRAAADALETAAAFRVRHNTAAVSRVTDSLLNGSLGQQPRIVDAAITRVLRSWVAQLWARGWLPVDVYQMARRNRSDLAANLAVDTIADNAAQYSAAAIHPRWREQLDELEAAQWWDPQQPHPSQWADRHGLDRGVMVNTMVELVALFMSMGNLPVIIPPPGRVAAGSAEQNRSGIDERMLGKIRALLAKAESTTFSDEAEALSAKAQELMARHSIQRAMAEAPHQNSEATASRIWLEPPYVGAKSLLVAEVASANHCRTVSYEKLGFVTVLGDTADLEAVELLSTSLMVQATRAMLGTGRQVTSTGRSRTRSFRHSFLIAYATRIGERLREVTEENVAATGAQLVPVFARREQAVTDLFGELFSGRIVKRSFSAGNADGYGAGRAAAEHANLSTQRTSVEPT</sequence>
<feature type="region of interest" description="Disordered" evidence="1">
    <location>
        <begin position="1"/>
        <end position="27"/>
    </location>
</feature>
<evidence type="ECO:0000313" key="3">
    <source>
        <dbReference type="EMBL" id="NDL57983.1"/>
    </source>
</evidence>
<proteinExistence type="predicted"/>
<dbReference type="Proteomes" id="UP000460435">
    <property type="component" value="Unassembled WGS sequence"/>
</dbReference>
<dbReference type="AlphaFoldDB" id="A0A7K3M3T7"/>
<organism evidence="3 4">
    <name type="scientific">Phytoactinopolyspora mesophila</name>
    <dbReference type="NCBI Taxonomy" id="2650750"/>
    <lineage>
        <taxon>Bacteria</taxon>
        <taxon>Bacillati</taxon>
        <taxon>Actinomycetota</taxon>
        <taxon>Actinomycetes</taxon>
        <taxon>Jiangellales</taxon>
        <taxon>Jiangellaceae</taxon>
        <taxon>Phytoactinopolyspora</taxon>
    </lineage>
</organism>
<reference evidence="3 4" key="1">
    <citation type="submission" date="2019-11" db="EMBL/GenBank/DDBJ databases">
        <authorList>
            <person name="Li X.-J."/>
            <person name="Feng X.-M."/>
        </authorList>
    </citation>
    <scope>NUCLEOTIDE SEQUENCE [LARGE SCALE GENOMIC DNA]</scope>
    <source>
        <strain evidence="3 4">XMNu-373</strain>
    </source>
</reference>
<protein>
    <submittedName>
        <fullName evidence="3">DUF2786 domain-containing protein</fullName>
    </submittedName>
</protein>
<evidence type="ECO:0000259" key="2">
    <source>
        <dbReference type="Pfam" id="PF10979"/>
    </source>
</evidence>
<comment type="caution">
    <text evidence="3">The sequence shown here is derived from an EMBL/GenBank/DDBJ whole genome shotgun (WGS) entry which is preliminary data.</text>
</comment>
<evidence type="ECO:0000313" key="4">
    <source>
        <dbReference type="Proteomes" id="UP000460435"/>
    </source>
</evidence>